<dbReference type="CDD" id="cd17991">
    <property type="entry name" value="DEXHc_TRCF"/>
    <property type="match status" value="1"/>
</dbReference>
<dbReference type="InterPro" id="IPR041471">
    <property type="entry name" value="UvrB_inter"/>
</dbReference>
<dbReference type="PANTHER" id="PTHR47964">
    <property type="entry name" value="ATP-DEPENDENT DNA HELICASE HOMOLOG RECG, CHLOROPLASTIC"/>
    <property type="match status" value="1"/>
</dbReference>
<dbReference type="Gene3D" id="3.90.1150.50">
    <property type="entry name" value="Transcription-repair-coupling factor, D7 domain"/>
    <property type="match status" value="1"/>
</dbReference>
<dbReference type="SMART" id="SM00982">
    <property type="entry name" value="TRCF"/>
    <property type="match status" value="1"/>
</dbReference>
<evidence type="ECO:0000313" key="12">
    <source>
        <dbReference type="EMBL" id="MDR8019360.1"/>
    </source>
</evidence>
<dbReference type="InterPro" id="IPR011545">
    <property type="entry name" value="DEAD/DEAH_box_helicase_dom"/>
</dbReference>
<dbReference type="InterPro" id="IPR036101">
    <property type="entry name" value="CarD-like/TRCF_RID_sf"/>
</dbReference>
<dbReference type="Gene3D" id="3.30.2060.10">
    <property type="entry name" value="Penicillin-binding protein 1b domain"/>
    <property type="match status" value="1"/>
</dbReference>
<comment type="subcellular location">
    <subcellularLocation>
        <location evidence="9">Cytoplasm</location>
    </subcellularLocation>
</comment>
<dbReference type="InterPro" id="IPR014001">
    <property type="entry name" value="Helicase_ATP-bd"/>
</dbReference>
<evidence type="ECO:0000256" key="4">
    <source>
        <dbReference type="ARBA" id="ARBA00022801"/>
    </source>
</evidence>
<dbReference type="Pfam" id="PF03461">
    <property type="entry name" value="TRCF"/>
    <property type="match status" value="1"/>
</dbReference>
<keyword evidence="6 9" id="KW-0067">ATP-binding</keyword>
<dbReference type="RefSeq" id="WP_310548349.1">
    <property type="nucleotide sequence ID" value="NZ_JAVKGR010000007.1"/>
</dbReference>
<comment type="similarity">
    <text evidence="9">In the C-terminal section; belongs to the helicase family. RecG subfamily.</text>
</comment>
<evidence type="ECO:0000256" key="9">
    <source>
        <dbReference type="HAMAP-Rule" id="MF_00969"/>
    </source>
</evidence>
<accession>A0ABU2DST8</accession>
<comment type="similarity">
    <text evidence="9">In the N-terminal section; belongs to the UvrB family.</text>
</comment>
<protein>
    <recommendedName>
        <fullName evidence="9">Transcription-repair-coupling factor</fullName>
        <shortName evidence="9">TRCF</shortName>
        <ecNumber evidence="9">3.6.4.-</ecNumber>
    </recommendedName>
</protein>
<dbReference type="SUPFAM" id="SSF143517">
    <property type="entry name" value="TRCF domain-like"/>
    <property type="match status" value="1"/>
</dbReference>
<dbReference type="InterPro" id="IPR027417">
    <property type="entry name" value="P-loop_NTPase"/>
</dbReference>
<comment type="function">
    <text evidence="9">Couples transcription and DNA repair by recognizing RNA polymerase (RNAP) stalled at DNA lesions. Mediates ATP-dependent release of RNAP and its truncated transcript from the DNA, and recruitment of nucleotide excision repair machinery to the damaged site.</text>
</comment>
<dbReference type="InterPro" id="IPR037235">
    <property type="entry name" value="TRCF-like_C_D7"/>
</dbReference>
<name>A0ABU2DST8_9MICC</name>
<feature type="domain" description="Helicase ATP-binding" evidence="10">
    <location>
        <begin position="674"/>
        <end position="835"/>
    </location>
</feature>
<dbReference type="InterPro" id="IPR001650">
    <property type="entry name" value="Helicase_C-like"/>
</dbReference>
<dbReference type="Pfam" id="PF00271">
    <property type="entry name" value="Helicase_C"/>
    <property type="match status" value="1"/>
</dbReference>
<dbReference type="EC" id="3.6.4.-" evidence="9"/>
<dbReference type="SMART" id="SM01058">
    <property type="entry name" value="CarD_TRCF"/>
    <property type="match status" value="1"/>
</dbReference>
<dbReference type="Gene3D" id="3.40.50.300">
    <property type="entry name" value="P-loop containing nucleotide triphosphate hydrolases"/>
    <property type="match status" value="2"/>
</dbReference>
<gene>
    <name evidence="9 12" type="primary">mfd</name>
    <name evidence="12" type="ORF">RIL96_07245</name>
</gene>
<dbReference type="Pfam" id="PF00270">
    <property type="entry name" value="DEAD"/>
    <property type="match status" value="1"/>
</dbReference>
<keyword evidence="5" id="KW-0347">Helicase</keyword>
<keyword evidence="4 9" id="KW-0378">Hydrolase</keyword>
<evidence type="ECO:0000256" key="5">
    <source>
        <dbReference type="ARBA" id="ARBA00022806"/>
    </source>
</evidence>
<evidence type="ECO:0000256" key="6">
    <source>
        <dbReference type="ARBA" id="ARBA00022840"/>
    </source>
</evidence>
<dbReference type="HAMAP" id="MF_00969">
    <property type="entry name" value="TRCF"/>
    <property type="match status" value="1"/>
</dbReference>
<evidence type="ECO:0000256" key="3">
    <source>
        <dbReference type="ARBA" id="ARBA00022763"/>
    </source>
</evidence>
<keyword evidence="7 9" id="KW-0238">DNA-binding</keyword>
<organism evidence="12 13">
    <name type="scientific">Nesterenkonia aerolata</name>
    <dbReference type="NCBI Taxonomy" id="3074079"/>
    <lineage>
        <taxon>Bacteria</taxon>
        <taxon>Bacillati</taxon>
        <taxon>Actinomycetota</taxon>
        <taxon>Actinomycetes</taxon>
        <taxon>Micrococcales</taxon>
        <taxon>Micrococcaceae</taxon>
        <taxon>Nesterenkonia</taxon>
    </lineage>
</organism>
<evidence type="ECO:0000259" key="11">
    <source>
        <dbReference type="PROSITE" id="PS51194"/>
    </source>
</evidence>
<evidence type="ECO:0000256" key="7">
    <source>
        <dbReference type="ARBA" id="ARBA00023125"/>
    </source>
</evidence>
<evidence type="ECO:0000313" key="13">
    <source>
        <dbReference type="Proteomes" id="UP001251870"/>
    </source>
</evidence>
<evidence type="ECO:0000256" key="2">
    <source>
        <dbReference type="ARBA" id="ARBA00022741"/>
    </source>
</evidence>
<sequence length="1223" mass="132860">MALTGLRTALTSEASVRRIRAAAGHRAAERTDELRIAASQGLRPALIADIAEGVRDAEHGAVLLVVTATDREAKALTVSLGAYAPELRTAHFPSWETLPHERLSPRSDTVGRRLGVLRRLAHPEQAGALDVVIAPVRAVVQPLVAGLGDLAPVHLEVGEEHDFDAVVEALSAAAYSRVDMVTRRGEFAVRGGILDVFPPTQPHPLRVEFFGDEVERMRWFSVADQRSLDEEQAPAVLDAAPCRELLITETVRARAAVMMPQMPHATDMLAKISEGIAVEGMESLAPALVETMVPLVTELPSGSLTLIVEPERTRGRAQDLAATNEEFLAAAWSAAPDGGAAPLDVSAPESRTEAAHLATGAFASLAETREASLDAGAGWWSITSLGLDEELEQDADVVSVDSREPIGYRGSVDEVMRFLASRPADRWSVVVTTAGSGSAARVLELLQDNEVPAVSAESLEEPPQPGRITVTTAEIGEGFAVEPLQLALLTESEMLGRSVRESSSRRGGMPARRRRNQVDPLALKKGDYVVHEQHGIGQFVELVQRQVGSAQAVRAGTAGVREYLVVEYAATKRGGPKDRLMVPTDQLDQVSQYVGGDAPSLSKMGGSDWAQTKRKAKKAVKEIAGELIRLYSARMATRGHAFGPDTPWQAELEDAFPHAETPDQLTTMDEVKRDMEREVPMDRLISGDVGYGKTEIAVRAAFKAVQDGKQVAVLVPTTVLASQHLETFTERFAGFPVTVRALSRFQTAKESAEVTAALADGSLDVVIGTHRLLSKEITFKDLGLVIVDEEQRFGVEHKEALKKMRTDVDVLAMSATPIPRTLEMSMAGIRETSTLATPPEERHPVLTYVGPYTDKQVSAAIRRELMREGQVFFVHNRVSSIDRTAARIRELVPEARVEVAHGQMGEARLEQIIQDFWEKRFDVLVSTTIIETGLDISNANTLIVDRASTYGLSQLHQLRGRVGRSRERAYAYFLYPAEKPLGEVALERLRAVAANNELGAGLQLAMKDLEIRGAGNLLGGEQSGHIAGVGFDLYLRLVGEAVADYRGDTEVKVPEVKIELPIDAHLPEAYVPGERLRLEGYRKLAAADTDEKIEEVLGEWRDRYGEPPAPVVNLERVARLRNTARAAGVTDIAVQGKWIRFSPVEDLPESRQLRLERMYPGSQLKAGLKQLLIPKPLTSRVGGQDLTDGPLLDWLVQVFEAVLTPPSAAAAAAPSDTARPTSG</sequence>
<evidence type="ECO:0000256" key="1">
    <source>
        <dbReference type="ARBA" id="ARBA00022490"/>
    </source>
</evidence>
<comment type="caution">
    <text evidence="12">The sequence shown here is derived from an EMBL/GenBank/DDBJ whole genome shotgun (WGS) entry which is preliminary data.</text>
</comment>
<dbReference type="SMART" id="SM00487">
    <property type="entry name" value="DEXDc"/>
    <property type="match status" value="1"/>
</dbReference>
<reference evidence="12 13" key="1">
    <citation type="submission" date="2023-09" db="EMBL/GenBank/DDBJ databases">
        <title>Description of three actinobacteria isolated from air of manufacturing shop in a pharmaceutical factory.</title>
        <authorList>
            <person name="Zhang D.-F."/>
        </authorList>
    </citation>
    <scope>NUCLEOTIDE SEQUENCE [LARGE SCALE GENOMIC DNA]</scope>
    <source>
        <strain evidence="12 13">LY-0111</strain>
    </source>
</reference>
<dbReference type="Proteomes" id="UP001251870">
    <property type="component" value="Unassembled WGS sequence"/>
</dbReference>
<dbReference type="EMBL" id="JAVKGR010000007">
    <property type="protein sequence ID" value="MDR8019360.1"/>
    <property type="molecule type" value="Genomic_DNA"/>
</dbReference>
<dbReference type="Pfam" id="PF17757">
    <property type="entry name" value="UvrB_inter"/>
    <property type="match status" value="1"/>
</dbReference>
<dbReference type="SUPFAM" id="SSF141259">
    <property type="entry name" value="CarD-like"/>
    <property type="match status" value="1"/>
</dbReference>
<dbReference type="SUPFAM" id="SSF52540">
    <property type="entry name" value="P-loop containing nucleoside triphosphate hydrolases"/>
    <property type="match status" value="4"/>
</dbReference>
<dbReference type="NCBIfam" id="TIGR00580">
    <property type="entry name" value="mfd"/>
    <property type="match status" value="1"/>
</dbReference>
<keyword evidence="2 9" id="KW-0547">Nucleotide-binding</keyword>
<dbReference type="Pfam" id="PF02559">
    <property type="entry name" value="CarD_TRCF_RID"/>
    <property type="match status" value="1"/>
</dbReference>
<keyword evidence="1 9" id="KW-0963">Cytoplasm</keyword>
<dbReference type="PROSITE" id="PS51194">
    <property type="entry name" value="HELICASE_CTER"/>
    <property type="match status" value="1"/>
</dbReference>
<dbReference type="PANTHER" id="PTHR47964:SF1">
    <property type="entry name" value="ATP-DEPENDENT DNA HELICASE HOMOLOG RECG, CHLOROPLASTIC"/>
    <property type="match status" value="1"/>
</dbReference>
<dbReference type="InterPro" id="IPR004576">
    <property type="entry name" value="Mfd"/>
</dbReference>
<dbReference type="PROSITE" id="PS51192">
    <property type="entry name" value="HELICASE_ATP_BIND_1"/>
    <property type="match status" value="1"/>
</dbReference>
<feature type="domain" description="Helicase C-terminal" evidence="11">
    <location>
        <begin position="860"/>
        <end position="1010"/>
    </location>
</feature>
<keyword evidence="13" id="KW-1185">Reference proteome</keyword>
<dbReference type="SMART" id="SM00490">
    <property type="entry name" value="HELICc"/>
    <property type="match status" value="1"/>
</dbReference>
<dbReference type="InterPro" id="IPR047112">
    <property type="entry name" value="RecG/Mfd"/>
</dbReference>
<keyword evidence="3 9" id="KW-0227">DNA damage</keyword>
<dbReference type="InterPro" id="IPR003711">
    <property type="entry name" value="CarD-like/TRCF_RID"/>
</dbReference>
<dbReference type="Gene3D" id="2.40.10.170">
    <property type="match status" value="1"/>
</dbReference>
<keyword evidence="8 9" id="KW-0234">DNA repair</keyword>
<dbReference type="InterPro" id="IPR005118">
    <property type="entry name" value="TRCF_C"/>
</dbReference>
<dbReference type="Gene3D" id="3.40.50.11180">
    <property type="match status" value="1"/>
</dbReference>
<proteinExistence type="inferred from homology"/>
<evidence type="ECO:0000259" key="10">
    <source>
        <dbReference type="PROSITE" id="PS51192"/>
    </source>
</evidence>
<evidence type="ECO:0000256" key="8">
    <source>
        <dbReference type="ARBA" id="ARBA00023204"/>
    </source>
</evidence>